<comment type="caution">
    <text evidence="2">The sequence shown here is derived from an EMBL/GenBank/DDBJ whole genome shotgun (WGS) entry which is preliminary data.</text>
</comment>
<organism evidence="2 3">
    <name type="scientific">Planobispora takensis</name>
    <dbReference type="NCBI Taxonomy" id="1367882"/>
    <lineage>
        <taxon>Bacteria</taxon>
        <taxon>Bacillati</taxon>
        <taxon>Actinomycetota</taxon>
        <taxon>Actinomycetes</taxon>
        <taxon>Streptosporangiales</taxon>
        <taxon>Streptosporangiaceae</taxon>
        <taxon>Planobispora</taxon>
    </lineage>
</organism>
<proteinExistence type="predicted"/>
<evidence type="ECO:0000259" key="1">
    <source>
        <dbReference type="Pfam" id="PF20211"/>
    </source>
</evidence>
<gene>
    <name evidence="2" type="ORF">Pta02_11970</name>
</gene>
<keyword evidence="3" id="KW-1185">Reference proteome</keyword>
<name>A0A8J3SRC2_9ACTN</name>
<dbReference type="Proteomes" id="UP000634476">
    <property type="component" value="Unassembled WGS sequence"/>
</dbReference>
<dbReference type="InterPro" id="IPR046701">
    <property type="entry name" value="DUF6571"/>
</dbReference>
<evidence type="ECO:0000313" key="3">
    <source>
        <dbReference type="Proteomes" id="UP000634476"/>
    </source>
</evidence>
<accession>A0A8J3SRC2</accession>
<protein>
    <recommendedName>
        <fullName evidence="1">DUF6571 domain-containing protein</fullName>
    </recommendedName>
</protein>
<feature type="domain" description="DUF6571" evidence="1">
    <location>
        <begin position="289"/>
        <end position="535"/>
    </location>
</feature>
<dbReference type="EMBL" id="BOOK01000006">
    <property type="protein sequence ID" value="GIH99188.1"/>
    <property type="molecule type" value="Genomic_DNA"/>
</dbReference>
<evidence type="ECO:0000313" key="2">
    <source>
        <dbReference type="EMBL" id="GIH99188.1"/>
    </source>
</evidence>
<dbReference type="Pfam" id="PF20211">
    <property type="entry name" value="DUF6571"/>
    <property type="match status" value="1"/>
</dbReference>
<reference evidence="2" key="1">
    <citation type="submission" date="2021-01" db="EMBL/GenBank/DDBJ databases">
        <title>Whole genome shotgun sequence of Planobispora takensis NBRC 109077.</title>
        <authorList>
            <person name="Komaki H."/>
            <person name="Tamura T."/>
        </authorList>
    </citation>
    <scope>NUCLEOTIDE SEQUENCE</scope>
    <source>
        <strain evidence="2">NBRC 109077</strain>
    </source>
</reference>
<sequence length="681" mass="72598">MCLFCVYGEMIGIAVRGIMEPTPSGTGPLSPDFAGIDPGQMLEFISALERGRDVIGEQSERIRQLFAAAGVPASGLRTIGEIAGWIDGELPGLRRRQEIARATNALPSWARGSPLVAFDESAYRSPGESRKQGTELGKRFKEIGPTGFWSHHADSGRYAEVLKELDANKHDADFTAAFFAALGPKAALTLPLTFRQNLHRQSNPAALSPADPGDAMLRTLSEAFGSAVTAGAHVPGFAKIRDAVRRAEPSTEEQAGADLLLSAGEFPAEWLAGVAAARGMADPRKVSPGLMYALGNNPAAARLAIEKVTGPFTKDQTKLKEYLKQFNGRVLNGPWREAGGDAFGRMLAASSGAYDEKDGRHSREAAAFAFTVMTTFGDLKVAETARIHLSEIAGAYTTEITEGADIGDDNMTEPSALKPVTSALGLKSAFTLSPQDTYKFMKLFADTDENLAPFEEAMGRFSQRLIDDTLATVKKTGDVESLDPVLRALGNVRGFEVAAAEKVRGELDALDEQVKKLQGFALDSALGVGGLLIEGVPGQLAWLALSTGFSGKDAFWPEAEKRTDKLNQAEWHTALGRQHTFAQLLMASGFTPKVAPGEYQAACPPGVAIADADGNLRAFPELLKQGNKGLAAFEKWADVNGMGSDDELSVGWLSSGMADWFESGNGRGKHRALAFDLSAGS</sequence>
<dbReference type="AlphaFoldDB" id="A0A8J3SRC2"/>